<organism evidence="1 2">
    <name type="scientific">Janthinobacterium rivuli</name>
    <dbReference type="NCBI Taxonomy" id="2751478"/>
    <lineage>
        <taxon>Bacteria</taxon>
        <taxon>Pseudomonadati</taxon>
        <taxon>Pseudomonadota</taxon>
        <taxon>Betaproteobacteria</taxon>
        <taxon>Burkholderiales</taxon>
        <taxon>Oxalobacteraceae</taxon>
        <taxon>Janthinobacterium</taxon>
    </lineage>
</organism>
<dbReference type="Proteomes" id="UP001219584">
    <property type="component" value="Chromosome"/>
</dbReference>
<name>A0ABY8IDP8_9BURK</name>
<accession>A0ABY8IDP8</accession>
<dbReference type="RefSeq" id="WP_278318725.1">
    <property type="nucleotide sequence ID" value="NZ_CP121464.1"/>
</dbReference>
<reference evidence="1 2" key="1">
    <citation type="submission" date="2023-04" db="EMBL/GenBank/DDBJ databases">
        <title>Nanopore sequencing of Janthinobacterium from water.</title>
        <authorList>
            <person name="Ciuchcinski K."/>
            <person name="Rokowska A."/>
            <person name="Dziewit L."/>
        </authorList>
    </citation>
    <scope>NUCLEOTIDE SEQUENCE [LARGE SCALE GENOMIC DNA]</scope>
    <source>
        <strain evidence="1 2">DEMB2</strain>
    </source>
</reference>
<protein>
    <submittedName>
        <fullName evidence="1">Uncharacterized protein</fullName>
    </submittedName>
</protein>
<evidence type="ECO:0000313" key="1">
    <source>
        <dbReference type="EMBL" id="WFR82207.1"/>
    </source>
</evidence>
<gene>
    <name evidence="1" type="ORF">P9875_13985</name>
</gene>
<sequence length="121" mass="13287">MTTHLKNPAKVLCDDPSASKAALRLEKLQRLLVSRPTVHVAAPEAATAKKKNIDHKASYKGSLAFAEQARSHFFVQDAVLKDGRVSITVSGKPISDVHRVQMVYGSKIDIPEIRRSGKTQK</sequence>
<proteinExistence type="predicted"/>
<evidence type="ECO:0000313" key="2">
    <source>
        <dbReference type="Proteomes" id="UP001219584"/>
    </source>
</evidence>
<keyword evidence="2" id="KW-1185">Reference proteome</keyword>
<dbReference type="EMBL" id="CP121464">
    <property type="protein sequence ID" value="WFR82207.1"/>
    <property type="molecule type" value="Genomic_DNA"/>
</dbReference>